<keyword evidence="5" id="KW-0732">Signal</keyword>
<feature type="active site" description="Proton donor" evidence="3">
    <location>
        <position position="201"/>
    </location>
</feature>
<dbReference type="GO" id="GO:0005975">
    <property type="term" value="P:carbohydrate metabolic process"/>
    <property type="evidence" value="ECO:0007669"/>
    <property type="project" value="InterPro"/>
</dbReference>
<dbReference type="PANTHER" id="PTHR42812:SF12">
    <property type="entry name" value="BETA-XYLOSIDASE-RELATED"/>
    <property type="match status" value="1"/>
</dbReference>
<dbReference type="InterPro" id="IPR051795">
    <property type="entry name" value="Glycosyl_Hydrlase_43"/>
</dbReference>
<evidence type="ECO:0000313" key="6">
    <source>
        <dbReference type="EMBL" id="MBV4359950.1"/>
    </source>
</evidence>
<dbReference type="AlphaFoldDB" id="A0A9E2SG83"/>
<evidence type="ECO:0000256" key="3">
    <source>
        <dbReference type="PIRSR" id="PIRSR606710-1"/>
    </source>
</evidence>
<dbReference type="InterPro" id="IPR006710">
    <property type="entry name" value="Glyco_hydro_43"/>
</dbReference>
<dbReference type="Pfam" id="PF04616">
    <property type="entry name" value="Glyco_hydro_43"/>
    <property type="match status" value="1"/>
</dbReference>
<evidence type="ECO:0000313" key="7">
    <source>
        <dbReference type="Proteomes" id="UP000812270"/>
    </source>
</evidence>
<keyword evidence="7" id="KW-1185">Reference proteome</keyword>
<dbReference type="GO" id="GO:0004553">
    <property type="term" value="F:hydrolase activity, hydrolyzing O-glycosyl compounds"/>
    <property type="evidence" value="ECO:0007669"/>
    <property type="project" value="InterPro"/>
</dbReference>
<name>A0A9E2SG83_9BACT</name>
<dbReference type="RefSeq" id="WP_217794206.1">
    <property type="nucleotide sequence ID" value="NZ_JAHSPG010000016.1"/>
</dbReference>
<accession>A0A9E2SG83</accession>
<feature type="active site" description="Proton acceptor" evidence="3">
    <location>
        <position position="32"/>
    </location>
</feature>
<proteinExistence type="predicted"/>
<feature type="signal peptide" evidence="5">
    <location>
        <begin position="1"/>
        <end position="19"/>
    </location>
</feature>
<dbReference type="PANTHER" id="PTHR42812">
    <property type="entry name" value="BETA-XYLOSIDASE"/>
    <property type="match status" value="1"/>
</dbReference>
<dbReference type="EMBL" id="JAHSPG010000016">
    <property type="protein sequence ID" value="MBV4359950.1"/>
    <property type="molecule type" value="Genomic_DNA"/>
</dbReference>
<evidence type="ECO:0000256" key="4">
    <source>
        <dbReference type="PIRSR" id="PIRSR606710-2"/>
    </source>
</evidence>
<keyword evidence="1" id="KW-0378">Hydrolase</keyword>
<feature type="site" description="Important for catalytic activity, responsible for pKa modulation of the active site Glu and correct orientation of both the proton donor and substrate" evidence="4">
    <location>
        <position position="142"/>
    </location>
</feature>
<keyword evidence="2" id="KW-0326">Glycosidase</keyword>
<comment type="caution">
    <text evidence="6">The sequence shown here is derived from an EMBL/GenBank/DDBJ whole genome shotgun (WGS) entry which is preliminary data.</text>
</comment>
<feature type="chain" id="PRO_5038812434" evidence="5">
    <location>
        <begin position="20"/>
        <end position="929"/>
    </location>
</feature>
<organism evidence="6 7">
    <name type="scientific">Pinibacter aurantiacus</name>
    <dbReference type="NCBI Taxonomy" id="2851599"/>
    <lineage>
        <taxon>Bacteria</taxon>
        <taxon>Pseudomonadati</taxon>
        <taxon>Bacteroidota</taxon>
        <taxon>Chitinophagia</taxon>
        <taxon>Chitinophagales</taxon>
        <taxon>Chitinophagaceae</taxon>
        <taxon>Pinibacter</taxon>
    </lineage>
</organism>
<gene>
    <name evidence="6" type="ORF">KTO63_22485</name>
</gene>
<dbReference type="Proteomes" id="UP000812270">
    <property type="component" value="Unassembled WGS sequence"/>
</dbReference>
<evidence type="ECO:0000256" key="1">
    <source>
        <dbReference type="ARBA" id="ARBA00022801"/>
    </source>
</evidence>
<protein>
    <submittedName>
        <fullName evidence="6">Family 43 glycosylhydrolase</fullName>
    </submittedName>
</protein>
<sequence length="929" mass="106223">MIKKLSLLVLSFACLTSQAQNINNPVLPNVADAGVIKYNGEYYIGGVFTKGNFYRSSNLVNWDTSIHVFSMNNNWATKFGIGDEQIHANDIVYINGMFHMYWSVNYWGRDRNVIHIGHAVSPNVLGPFVEPQNDSWLDNRIDPKLFVDDDGKPYLYMVRFTDGNTIWVRPMKDPATFEGEPKYLFASLPNTWETADNRVEEGPWVMKCRNRYYLMYNTNHTSTEWGNYALGVSEASSPTEFNHGNKYSYPVVQNNQWDMDDKYVDLLKYENNGTFDYTTDEPAARWNASAFDITKWQRGKAGFGGEVIENSFTRKVKTVWKTDHIWLRKKITIQKNKIGNLALRMNHSGASKVYLNETLIYDNNTSNYATINLDDKAKALLKDGENTIAISADKGNRSGFIDVALYNMKDDVADDILITPGQPNIVHGPNGFDWWLVYMANKNRERRAQYINQVQFFDKTLFVDGITSGKTPGYHPVPSQPTFGDLFNDKDVSLSNKWNITKGKWQINNRELTQTSLFEGQAFIQSDAALDYLFEANVKIEEGDKAKAGVYAYKQSNNNWLRIFFNAGTKSWQYECLENGKQRTQSFALVKDFNFNVYHKITVYKNTTEFTVKIDDLPAAGNNVIKTAFAQKGLPGLFSQNAKAAFDGIIYTIGWDEFDNNINGWNSLNRATQQNWKVSSEGLTQSNSAGEQSVFKGDNLQSYDFSVQIKNTDATGTAGVYAMYADENNFVRAAFDYTKQKVVVSGKLSGVAIDAKEISLEYLHPEFANMTYSDFMEKHFTFKNPVYINELRLNKDGHFKTDTLIDKLYDKVDIFYQEGNNWHPLEYKVAESDHPGFDKLTFNTTKVNELKFTNKLASDHNFYIYKLWMNEVFKTSYNLRVVKNAEGLKFIIDGRLGYDWKMKLPASKVGLYTNNASANFNGITLFDLK</sequence>
<evidence type="ECO:0000256" key="5">
    <source>
        <dbReference type="SAM" id="SignalP"/>
    </source>
</evidence>
<evidence type="ECO:0000256" key="2">
    <source>
        <dbReference type="ARBA" id="ARBA00023295"/>
    </source>
</evidence>
<reference evidence="6" key="1">
    <citation type="submission" date="2021-06" db="EMBL/GenBank/DDBJ databases">
        <authorList>
            <person name="Huq M.A."/>
        </authorList>
    </citation>
    <scope>NUCLEOTIDE SEQUENCE</scope>
    <source>
        <strain evidence="6">MAH-26</strain>
    </source>
</reference>